<dbReference type="EMBL" id="JAXIOK010000004">
    <property type="protein sequence ID" value="KAK4772929.1"/>
    <property type="molecule type" value="Genomic_DNA"/>
</dbReference>
<comment type="caution">
    <text evidence="1">The sequence shown here is derived from an EMBL/GenBank/DDBJ whole genome shotgun (WGS) entry which is preliminary data.</text>
</comment>
<keyword evidence="2" id="KW-1185">Reference proteome</keyword>
<dbReference type="Proteomes" id="UP001345219">
    <property type="component" value="Chromosome 22"/>
</dbReference>
<gene>
    <name evidence="1" type="ORF">SAY87_027948</name>
</gene>
<accession>A0AAN7KUQ9</accession>
<organism evidence="1 2">
    <name type="scientific">Trapa incisa</name>
    <dbReference type="NCBI Taxonomy" id="236973"/>
    <lineage>
        <taxon>Eukaryota</taxon>
        <taxon>Viridiplantae</taxon>
        <taxon>Streptophyta</taxon>
        <taxon>Embryophyta</taxon>
        <taxon>Tracheophyta</taxon>
        <taxon>Spermatophyta</taxon>
        <taxon>Magnoliopsida</taxon>
        <taxon>eudicotyledons</taxon>
        <taxon>Gunneridae</taxon>
        <taxon>Pentapetalae</taxon>
        <taxon>rosids</taxon>
        <taxon>malvids</taxon>
        <taxon>Myrtales</taxon>
        <taxon>Lythraceae</taxon>
        <taxon>Trapa</taxon>
    </lineage>
</organism>
<sequence length="150" mass="16955">MSVMVIVMSVLFSARHLLLRERPVVGIHVFVFALFRQKRRRTASPPPSRYHFSTRNFAVETALASLSLPSTSTPKGKPPLGDAETIFCPWKGPSKVRLPEMQMDAFDIRSDGTDADYDRGGMKRIDRPRIIRLEHPSFRIDLSPCELAMG</sequence>
<reference evidence="1 2" key="1">
    <citation type="journal article" date="2023" name="Hortic Res">
        <title>Pangenome of water caltrop reveals structural variations and asymmetric subgenome divergence after allopolyploidization.</title>
        <authorList>
            <person name="Zhang X."/>
            <person name="Chen Y."/>
            <person name="Wang L."/>
            <person name="Yuan Y."/>
            <person name="Fang M."/>
            <person name="Shi L."/>
            <person name="Lu R."/>
            <person name="Comes H.P."/>
            <person name="Ma Y."/>
            <person name="Chen Y."/>
            <person name="Huang G."/>
            <person name="Zhou Y."/>
            <person name="Zheng Z."/>
            <person name="Qiu Y."/>
        </authorList>
    </citation>
    <scope>NUCLEOTIDE SEQUENCE [LARGE SCALE GENOMIC DNA]</scope>
    <source>
        <tissue evidence="1">Roots</tissue>
    </source>
</reference>
<evidence type="ECO:0000313" key="1">
    <source>
        <dbReference type="EMBL" id="KAK4772929.1"/>
    </source>
</evidence>
<name>A0AAN7KUQ9_9MYRT</name>
<evidence type="ECO:0000313" key="2">
    <source>
        <dbReference type="Proteomes" id="UP001345219"/>
    </source>
</evidence>
<proteinExistence type="predicted"/>
<protein>
    <submittedName>
        <fullName evidence="1">Uncharacterized protein</fullName>
    </submittedName>
</protein>
<dbReference type="AlphaFoldDB" id="A0AAN7KUQ9"/>